<keyword evidence="2" id="KW-1277">Toxin-antitoxin system</keyword>
<evidence type="ECO:0000313" key="4">
    <source>
        <dbReference type="Proteomes" id="UP000249499"/>
    </source>
</evidence>
<gene>
    <name evidence="3" type="ORF">PR017_02600</name>
</gene>
<accession>A0AAF1KJ36</accession>
<reference evidence="4" key="2">
    <citation type="journal article" date="2023" name="MicrobiologyOpen">
        <title>Genomics of the tumorigenes clade of the family Rhizobiaceae and description of Rhizobium rhododendri sp. nov.</title>
        <authorList>
            <person name="Kuzmanovic N."/>
            <person name="diCenzo G.C."/>
            <person name="Bunk B."/>
            <person name="Sproeer C."/>
            <person name="Fruehling A."/>
            <person name="Neumann-Schaal M."/>
            <person name="Overmann J."/>
            <person name="Smalla K."/>
        </authorList>
    </citation>
    <scope>NUCLEOTIDE SEQUENCE [LARGE SCALE GENOMIC DNA]</scope>
    <source>
        <strain evidence="4">1078</strain>
    </source>
</reference>
<dbReference type="EMBL" id="CP117255">
    <property type="protein sequence ID" value="WFR96060.1"/>
    <property type="molecule type" value="Genomic_DNA"/>
</dbReference>
<name>A0AAF1KJ36_9HYPH</name>
<proteinExistence type="inferred from homology"/>
<sequence>MKLRVVYRPLAEDDLVAIYSFFADKSPLSAIALIRRIRAQCATLETMAERGPLRESLGLGVRIFVIDRMVTVAYRIEAGRVQIMRVFYAGQNIPENVVDD</sequence>
<dbReference type="InterPro" id="IPR035093">
    <property type="entry name" value="RelE/ParE_toxin_dom_sf"/>
</dbReference>
<dbReference type="Proteomes" id="UP000249499">
    <property type="component" value="Chromosome"/>
</dbReference>
<dbReference type="RefSeq" id="WP_111217846.1">
    <property type="nucleotide sequence ID" value="NZ_CP117255.1"/>
</dbReference>
<dbReference type="KEGG" id="rtu:PR017_02600"/>
<dbReference type="PANTHER" id="PTHR33755">
    <property type="entry name" value="TOXIN PARE1-RELATED"/>
    <property type="match status" value="1"/>
</dbReference>
<comment type="similarity">
    <text evidence="1">Belongs to the RelE toxin family.</text>
</comment>
<dbReference type="Gene3D" id="3.30.2310.20">
    <property type="entry name" value="RelE-like"/>
    <property type="match status" value="1"/>
</dbReference>
<organism evidence="3 4">
    <name type="scientific">Rhizobium tumorigenes</name>
    <dbReference type="NCBI Taxonomy" id="2041385"/>
    <lineage>
        <taxon>Bacteria</taxon>
        <taxon>Pseudomonadati</taxon>
        <taxon>Pseudomonadota</taxon>
        <taxon>Alphaproteobacteria</taxon>
        <taxon>Hyphomicrobiales</taxon>
        <taxon>Rhizobiaceae</taxon>
        <taxon>Rhizobium/Agrobacterium group</taxon>
        <taxon>Rhizobium</taxon>
    </lineage>
</organism>
<dbReference type="Pfam" id="PF05016">
    <property type="entry name" value="ParE_toxin"/>
    <property type="match status" value="1"/>
</dbReference>
<evidence type="ECO:0000313" key="3">
    <source>
        <dbReference type="EMBL" id="WFR96060.1"/>
    </source>
</evidence>
<reference evidence="3 4" key="1">
    <citation type="journal article" date="2018" name="Sci. Rep.">
        <title>Rhizobium tumorigenes sp. nov., a novel plant tumorigenic bacterium isolated from cane gall tumors on thornless blackberry.</title>
        <authorList>
            <person name="Kuzmanovi N."/>
            <person name="Smalla K."/>
            <person name="Gronow S."/>
            <person name="PuBawska J."/>
        </authorList>
    </citation>
    <scope>NUCLEOTIDE SEQUENCE [LARGE SCALE GENOMIC DNA]</scope>
    <source>
        <strain evidence="3 4">1078</strain>
    </source>
</reference>
<evidence type="ECO:0000256" key="1">
    <source>
        <dbReference type="ARBA" id="ARBA00006226"/>
    </source>
</evidence>
<dbReference type="InterPro" id="IPR007712">
    <property type="entry name" value="RelE/ParE_toxin"/>
</dbReference>
<dbReference type="PANTHER" id="PTHR33755:SF6">
    <property type="entry name" value="PLASMID STABILIZATION SYSTEM PROTEIN"/>
    <property type="match status" value="1"/>
</dbReference>
<keyword evidence="4" id="KW-1185">Reference proteome</keyword>
<protein>
    <submittedName>
        <fullName evidence="3">Type II toxin-antitoxin system RelE/ParE family toxin</fullName>
    </submittedName>
</protein>
<dbReference type="InterPro" id="IPR051803">
    <property type="entry name" value="TA_system_RelE-like_toxin"/>
</dbReference>
<evidence type="ECO:0000256" key="2">
    <source>
        <dbReference type="ARBA" id="ARBA00022649"/>
    </source>
</evidence>
<dbReference type="AlphaFoldDB" id="A0AAF1KJ36"/>